<protein>
    <recommendedName>
        <fullName evidence="5">Neurogenic mastermind-like N-terminal domain-containing protein</fullName>
    </recommendedName>
</protein>
<evidence type="ECO:0000259" key="5">
    <source>
        <dbReference type="Pfam" id="PF09596"/>
    </source>
</evidence>
<feature type="region of interest" description="Disordered" evidence="4">
    <location>
        <begin position="1"/>
        <end position="50"/>
    </location>
</feature>
<dbReference type="GO" id="GO:0003713">
    <property type="term" value="F:transcription coactivator activity"/>
    <property type="evidence" value="ECO:0007669"/>
    <property type="project" value="InterPro"/>
</dbReference>
<feature type="domain" description="Neurogenic mastermind-like N-terminal" evidence="5">
    <location>
        <begin position="53"/>
        <end position="91"/>
    </location>
</feature>
<evidence type="ECO:0000256" key="2">
    <source>
        <dbReference type="ARBA" id="ARBA00008081"/>
    </source>
</evidence>
<evidence type="ECO:0000256" key="4">
    <source>
        <dbReference type="SAM" id="MobiDB-lite"/>
    </source>
</evidence>
<comment type="subcellular location">
    <subcellularLocation>
        <location evidence="1">Nucleus</location>
    </subcellularLocation>
</comment>
<feature type="compositionally biased region" description="Polar residues" evidence="4">
    <location>
        <begin position="1"/>
        <end position="14"/>
    </location>
</feature>
<dbReference type="Pfam" id="PF09596">
    <property type="entry name" value="MamL-1"/>
    <property type="match status" value="1"/>
</dbReference>
<proteinExistence type="inferred from homology"/>
<organism evidence="6">
    <name type="scientific">Arion vulgaris</name>
    <dbReference type="NCBI Taxonomy" id="1028688"/>
    <lineage>
        <taxon>Eukaryota</taxon>
        <taxon>Metazoa</taxon>
        <taxon>Spiralia</taxon>
        <taxon>Lophotrochozoa</taxon>
        <taxon>Mollusca</taxon>
        <taxon>Gastropoda</taxon>
        <taxon>Heterobranchia</taxon>
        <taxon>Euthyneura</taxon>
        <taxon>Panpulmonata</taxon>
        <taxon>Eupulmonata</taxon>
        <taxon>Stylommatophora</taxon>
        <taxon>Helicina</taxon>
        <taxon>Arionoidea</taxon>
        <taxon>Arionidae</taxon>
        <taxon>Arion</taxon>
    </lineage>
</organism>
<feature type="non-terminal residue" evidence="6">
    <location>
        <position position="1"/>
    </location>
</feature>
<dbReference type="GO" id="GO:0045944">
    <property type="term" value="P:positive regulation of transcription by RNA polymerase II"/>
    <property type="evidence" value="ECO:0007669"/>
    <property type="project" value="InterPro"/>
</dbReference>
<comment type="similarity">
    <text evidence="2">Belongs to the mastermind family.</text>
</comment>
<reference evidence="6" key="1">
    <citation type="submission" date="2014-12" db="EMBL/GenBank/DDBJ databases">
        <title>Insight into the proteome of Arion vulgaris.</title>
        <authorList>
            <person name="Aradska J."/>
            <person name="Bulat T."/>
            <person name="Smidak R."/>
            <person name="Sarate P."/>
            <person name="Gangsoo J."/>
            <person name="Sialana F."/>
            <person name="Bilban M."/>
            <person name="Lubec G."/>
        </authorList>
    </citation>
    <scope>NUCLEOTIDE SEQUENCE</scope>
    <source>
        <tissue evidence="6">Skin</tissue>
    </source>
</reference>
<gene>
    <name evidence="6" type="primary">ORF3388</name>
</gene>
<feature type="non-terminal residue" evidence="6">
    <location>
        <position position="91"/>
    </location>
</feature>
<dbReference type="GO" id="GO:0016607">
    <property type="term" value="C:nuclear speck"/>
    <property type="evidence" value="ECO:0007669"/>
    <property type="project" value="InterPro"/>
</dbReference>
<name>A0A0B6XVW6_9EUPU</name>
<evidence type="ECO:0000256" key="3">
    <source>
        <dbReference type="ARBA" id="ARBA00023242"/>
    </source>
</evidence>
<dbReference type="InterPro" id="IPR019082">
    <property type="entry name" value="Mastermind-like_N"/>
</dbReference>
<dbReference type="InterPro" id="IPR046370">
    <property type="entry name" value="MAML_N_sf"/>
</dbReference>
<sequence length="91" mass="10530">LQQQFEPLSSTVDLQQHRPGTHSDIQSLPPYPQFHHLHNSAGPTASMGDFFAPKKKDVVEKLRRRLQLYRHHQSSTADRYLIARPSICEQQ</sequence>
<dbReference type="AlphaFoldDB" id="A0A0B6XVW6"/>
<evidence type="ECO:0000256" key="1">
    <source>
        <dbReference type="ARBA" id="ARBA00004123"/>
    </source>
</evidence>
<keyword evidence="3" id="KW-0539">Nucleus</keyword>
<accession>A0A0B6XVW6</accession>
<dbReference type="Gene3D" id="6.10.250.970">
    <property type="match status" value="1"/>
</dbReference>
<evidence type="ECO:0000313" key="6">
    <source>
        <dbReference type="EMBL" id="CEK48212.1"/>
    </source>
</evidence>
<dbReference type="EMBL" id="HACG01001347">
    <property type="protein sequence ID" value="CEK48212.1"/>
    <property type="molecule type" value="Transcribed_RNA"/>
</dbReference>
<dbReference type="GO" id="GO:0007219">
    <property type="term" value="P:Notch signaling pathway"/>
    <property type="evidence" value="ECO:0007669"/>
    <property type="project" value="InterPro"/>
</dbReference>